<dbReference type="EMBL" id="WEGI01000013">
    <property type="protein sequence ID" value="MQY30135.1"/>
    <property type="molecule type" value="Genomic_DNA"/>
</dbReference>
<dbReference type="PANTHER" id="PTHR34853:SF1">
    <property type="entry name" value="LIPASE 5"/>
    <property type="match status" value="1"/>
</dbReference>
<dbReference type="AlphaFoldDB" id="A0A7K0DWN1"/>
<keyword evidence="1" id="KW-0732">Signal</keyword>
<dbReference type="InterPro" id="IPR005152">
    <property type="entry name" value="Lipase_secreted"/>
</dbReference>
<organism evidence="2 3">
    <name type="scientific">Nocardia aurantia</name>
    <dbReference type="NCBI Taxonomy" id="2585199"/>
    <lineage>
        <taxon>Bacteria</taxon>
        <taxon>Bacillati</taxon>
        <taxon>Actinomycetota</taxon>
        <taxon>Actinomycetes</taxon>
        <taxon>Mycobacteriales</taxon>
        <taxon>Nocardiaceae</taxon>
        <taxon>Nocardia</taxon>
    </lineage>
</organism>
<protein>
    <recommendedName>
        <fullName evidence="4">Lipase</fullName>
    </recommendedName>
</protein>
<dbReference type="InterPro" id="IPR029058">
    <property type="entry name" value="AB_hydrolase_fold"/>
</dbReference>
<evidence type="ECO:0008006" key="4">
    <source>
        <dbReference type="Google" id="ProtNLM"/>
    </source>
</evidence>
<dbReference type="Proteomes" id="UP000431401">
    <property type="component" value="Unassembled WGS sequence"/>
</dbReference>
<dbReference type="PIRSF" id="PIRSF029171">
    <property type="entry name" value="Esterase_LipA"/>
    <property type="match status" value="1"/>
</dbReference>
<evidence type="ECO:0000256" key="1">
    <source>
        <dbReference type="SAM" id="SignalP"/>
    </source>
</evidence>
<reference evidence="2 3" key="1">
    <citation type="submission" date="2019-10" db="EMBL/GenBank/DDBJ databases">
        <title>Nocardia macrotermitis sp. nov. and Nocardia aurantia sp. nov., isolated from the gut of fungus growing-termite Macrotermes natalensis.</title>
        <authorList>
            <person name="Benndorf R."/>
            <person name="Schwitalla J."/>
            <person name="Martin K."/>
            <person name="De Beer W."/>
            <person name="Kaster A.-K."/>
            <person name="Vollmers J."/>
            <person name="Poulsen M."/>
            <person name="Beemelmanns C."/>
        </authorList>
    </citation>
    <scope>NUCLEOTIDE SEQUENCE [LARGE SCALE GENOMIC DNA]</scope>
    <source>
        <strain evidence="2 3">RB56</strain>
    </source>
</reference>
<proteinExistence type="predicted"/>
<comment type="caution">
    <text evidence="2">The sequence shown here is derived from an EMBL/GenBank/DDBJ whole genome shotgun (WGS) entry which is preliminary data.</text>
</comment>
<feature type="chain" id="PRO_5029759767" description="Lipase" evidence="1">
    <location>
        <begin position="31"/>
        <end position="415"/>
    </location>
</feature>
<evidence type="ECO:0000313" key="3">
    <source>
        <dbReference type="Proteomes" id="UP000431401"/>
    </source>
</evidence>
<feature type="signal peptide" evidence="1">
    <location>
        <begin position="1"/>
        <end position="30"/>
    </location>
</feature>
<dbReference type="GO" id="GO:0004806">
    <property type="term" value="F:triacylglycerol lipase activity"/>
    <property type="evidence" value="ECO:0007669"/>
    <property type="project" value="InterPro"/>
</dbReference>
<dbReference type="GO" id="GO:0016042">
    <property type="term" value="P:lipid catabolic process"/>
    <property type="evidence" value="ECO:0007669"/>
    <property type="project" value="InterPro"/>
</dbReference>
<dbReference type="Gene3D" id="3.40.50.1820">
    <property type="entry name" value="alpha/beta hydrolase"/>
    <property type="match status" value="1"/>
</dbReference>
<dbReference type="SUPFAM" id="SSF53474">
    <property type="entry name" value="alpha/beta-Hydrolases"/>
    <property type="match status" value="1"/>
</dbReference>
<accession>A0A7K0DWN1</accession>
<dbReference type="Pfam" id="PF03583">
    <property type="entry name" value="LIP"/>
    <property type="match status" value="1"/>
</dbReference>
<dbReference type="OrthoDB" id="9798122at2"/>
<dbReference type="RefSeq" id="WP_153347443.1">
    <property type="nucleotide sequence ID" value="NZ_WEGI01000013.1"/>
</dbReference>
<name>A0A7K0DWN1_9NOCA</name>
<evidence type="ECO:0000313" key="2">
    <source>
        <dbReference type="EMBL" id="MQY30135.1"/>
    </source>
</evidence>
<sequence length="415" mass="42860">MRKLSTTAATLAAAALLATGVSALSPTATADPGTRSAAADNSAQATAGGVAQSVATDGVAQSVATDTGTLTEVLPLAPAATLPGSADAHRILYRTTTAGDAATVASAAVYFPPGQPPAGGWPVIAWAHGTIGLADECAYSIAGPGAVERDWAYLGAWLKQGYAIVAADYAGLGTEGDHPYLNGRVEAHNVVDAVQAATGHWDTLSHRWVVVGQSQGAGAAVTTARYATEFGGPGLDYRGAVATGTPAYIEDVLVTLGPGVPPVALPAGVTAYTLYILNGLRTSFPDLNIDSYLTETGRSWVDRAHDECLLPLEEELRAHKVAGGDLFARPLADLPNAHALLHDYLGLPETGYDRPLFLGQGLQDTDVLTPETLRFIGVLTANGQPVTARTYPTDHSGTVNASLVDSVPFVRNLFR</sequence>
<keyword evidence="3" id="KW-1185">Reference proteome</keyword>
<gene>
    <name evidence="2" type="ORF">NRB56_57330</name>
</gene>
<dbReference type="PANTHER" id="PTHR34853">
    <property type="match status" value="1"/>
</dbReference>